<comment type="caution">
    <text evidence="4">The sequence shown here is derived from an EMBL/GenBank/DDBJ whole genome shotgun (WGS) entry which is preliminary data.</text>
</comment>
<feature type="region of interest" description="Disordered" evidence="2">
    <location>
        <begin position="254"/>
        <end position="276"/>
    </location>
</feature>
<name>A0ABT6R8H7_9BACT</name>
<reference evidence="4 5" key="1">
    <citation type="submission" date="2023-05" db="EMBL/GenBank/DDBJ databases">
        <title>Genome sequence of Pinibacter sp. MAH-24.</title>
        <authorList>
            <person name="Huq M.A."/>
        </authorList>
    </citation>
    <scope>NUCLEOTIDE SEQUENCE [LARGE SCALE GENOMIC DNA]</scope>
    <source>
        <strain evidence="4 5">MAH-24</strain>
    </source>
</reference>
<evidence type="ECO:0000256" key="2">
    <source>
        <dbReference type="SAM" id="MobiDB-lite"/>
    </source>
</evidence>
<evidence type="ECO:0000313" key="5">
    <source>
        <dbReference type="Proteomes" id="UP001226434"/>
    </source>
</evidence>
<dbReference type="Proteomes" id="UP001226434">
    <property type="component" value="Unassembled WGS sequence"/>
</dbReference>
<accession>A0ABT6R8H7</accession>
<dbReference type="InterPro" id="IPR032812">
    <property type="entry name" value="SbsA_Ig"/>
</dbReference>
<feature type="domain" description="SbsA Ig-like" evidence="3">
    <location>
        <begin position="40"/>
        <end position="139"/>
    </location>
</feature>
<proteinExistence type="predicted"/>
<gene>
    <name evidence="4" type="ORF">QJ048_03705</name>
</gene>
<evidence type="ECO:0000259" key="3">
    <source>
        <dbReference type="Pfam" id="PF13205"/>
    </source>
</evidence>
<evidence type="ECO:0000256" key="1">
    <source>
        <dbReference type="ARBA" id="ARBA00022729"/>
    </source>
</evidence>
<organism evidence="4 5">
    <name type="scientific">Pinibacter soli</name>
    <dbReference type="NCBI Taxonomy" id="3044211"/>
    <lineage>
        <taxon>Bacteria</taxon>
        <taxon>Pseudomonadati</taxon>
        <taxon>Bacteroidota</taxon>
        <taxon>Chitinophagia</taxon>
        <taxon>Chitinophagales</taxon>
        <taxon>Chitinophagaceae</taxon>
        <taxon>Pinibacter</taxon>
    </lineage>
</organism>
<keyword evidence="1" id="KW-0732">Signal</keyword>
<protein>
    <submittedName>
        <fullName evidence="4">Ig-like domain-containing domain</fullName>
    </submittedName>
</protein>
<feature type="compositionally biased region" description="Basic and acidic residues" evidence="2">
    <location>
        <begin position="267"/>
        <end position="276"/>
    </location>
</feature>
<feature type="compositionally biased region" description="Polar residues" evidence="2">
    <location>
        <begin position="256"/>
        <end position="266"/>
    </location>
</feature>
<dbReference type="RefSeq" id="WP_282332981.1">
    <property type="nucleotide sequence ID" value="NZ_JASBRG010000002.1"/>
</dbReference>
<dbReference type="EMBL" id="JASBRG010000002">
    <property type="protein sequence ID" value="MDI3318860.1"/>
    <property type="molecule type" value="Genomic_DNA"/>
</dbReference>
<keyword evidence="5" id="KW-1185">Reference proteome</keyword>
<dbReference type="Pfam" id="PF13205">
    <property type="entry name" value="Big_5"/>
    <property type="match status" value="1"/>
</dbReference>
<sequence>MRTTKYIKFPIIVSFLLVIIFIWQFSSCAVIVAPSGGARDSLPPVLISAVPKDSLKGFTEKKIVFEFSEYVEVKDVQKNLIVSPYPKTMPNVEYKLRTVTVRLKDTLQPNTTYTLDFGDAIHDINEGNILKHFTYIFTTGNHFDKSTFSGRVIVAETGNVDSTLTVFLYKTREDSAVTKQRPSYVTRLDSTGYFTFRNLPADTFALYAWKDEGAARYFGNKQIFAFSDNYIVTSEENPPAPVTLYAFFEPEDTSKKYTPSSVPKVQTQKEKDKNKEDKRLKFSTSLANGKQDILDSLRITFESQIKTYDTAKFLFTRGDFSPIRDYTLNLDTSNKDFTLHHKWIADTPYHIILMKNFAEDSTGRYITKNDTVSFRTMKKEEYGSLRLRFTNLDFAKKPLLVLLQNDKIKFSTPLETNQFRTRLFLPGEYVIRVVYDENKNGKWDTGSFFGTKKQPEKATTIKKKLTVKANWDNDVDVIL</sequence>
<evidence type="ECO:0000313" key="4">
    <source>
        <dbReference type="EMBL" id="MDI3318860.1"/>
    </source>
</evidence>